<feature type="non-terminal residue" evidence="1">
    <location>
        <position position="57"/>
    </location>
</feature>
<dbReference type="AlphaFoldDB" id="A0A0B7AES7"/>
<reference evidence="1" key="1">
    <citation type="submission" date="2014-12" db="EMBL/GenBank/DDBJ databases">
        <title>Insight into the proteome of Arion vulgaris.</title>
        <authorList>
            <person name="Aradska J."/>
            <person name="Bulat T."/>
            <person name="Smidak R."/>
            <person name="Sarate P."/>
            <person name="Gangsoo J."/>
            <person name="Sialana F."/>
            <person name="Bilban M."/>
            <person name="Lubec G."/>
        </authorList>
    </citation>
    <scope>NUCLEOTIDE SEQUENCE</scope>
    <source>
        <tissue evidence="1">Skin</tissue>
    </source>
</reference>
<proteinExistence type="predicted"/>
<gene>
    <name evidence="1" type="primary">ORF114728</name>
</gene>
<dbReference type="EMBL" id="HACG01032438">
    <property type="protein sequence ID" value="CEK79303.1"/>
    <property type="molecule type" value="Transcribed_RNA"/>
</dbReference>
<accession>A0A0B7AES7</accession>
<organism evidence="1">
    <name type="scientific">Arion vulgaris</name>
    <dbReference type="NCBI Taxonomy" id="1028688"/>
    <lineage>
        <taxon>Eukaryota</taxon>
        <taxon>Metazoa</taxon>
        <taxon>Spiralia</taxon>
        <taxon>Lophotrochozoa</taxon>
        <taxon>Mollusca</taxon>
        <taxon>Gastropoda</taxon>
        <taxon>Heterobranchia</taxon>
        <taxon>Euthyneura</taxon>
        <taxon>Panpulmonata</taxon>
        <taxon>Eupulmonata</taxon>
        <taxon>Stylommatophora</taxon>
        <taxon>Helicina</taxon>
        <taxon>Arionoidea</taxon>
        <taxon>Arionidae</taxon>
        <taxon>Arion</taxon>
    </lineage>
</organism>
<protein>
    <submittedName>
        <fullName evidence="1">Uncharacterized protein</fullName>
    </submittedName>
</protein>
<sequence>MPLMKPLTVKVNNMYCKNSELEDLGFADEIALLSKNNPRYAKKNTIVSYSINETSGS</sequence>
<name>A0A0B7AES7_9EUPU</name>
<evidence type="ECO:0000313" key="1">
    <source>
        <dbReference type="EMBL" id="CEK79303.1"/>
    </source>
</evidence>